<evidence type="ECO:0000313" key="2">
    <source>
        <dbReference type="WBParaSite" id="nRc.2.0.1.t47834-RA"/>
    </source>
</evidence>
<evidence type="ECO:0000313" key="1">
    <source>
        <dbReference type="Proteomes" id="UP000887565"/>
    </source>
</evidence>
<sequence>MGLIAIEASIQEKFSTGLWTVGALSSNGSINKVKPDNKETTRLEAKSLLFGIVHKYPNIRRDFSQRRGNWAAPLFSQFSAELYSVTTMLIFVLFRLESILYKIVYNEHYLNVFEKTSGRLNDNVMRPHSVFDIFEKSQQELYKMFG</sequence>
<dbReference type="Proteomes" id="UP000887565">
    <property type="component" value="Unplaced"/>
</dbReference>
<keyword evidence="1" id="KW-1185">Reference proteome</keyword>
<dbReference type="WBParaSite" id="nRc.2.0.1.t47834-RA">
    <property type="protein sequence ID" value="nRc.2.0.1.t47834-RA"/>
    <property type="gene ID" value="nRc.2.0.1.g47834"/>
</dbReference>
<name>A0A915L9U8_ROMCU</name>
<proteinExistence type="predicted"/>
<accession>A0A915L9U8</accession>
<protein>
    <submittedName>
        <fullName evidence="2">Uncharacterized protein</fullName>
    </submittedName>
</protein>
<reference evidence="2" key="1">
    <citation type="submission" date="2022-11" db="UniProtKB">
        <authorList>
            <consortium name="WormBaseParasite"/>
        </authorList>
    </citation>
    <scope>IDENTIFICATION</scope>
</reference>
<dbReference type="AlphaFoldDB" id="A0A915L9U8"/>
<organism evidence="1 2">
    <name type="scientific">Romanomermis culicivorax</name>
    <name type="common">Nematode worm</name>
    <dbReference type="NCBI Taxonomy" id="13658"/>
    <lineage>
        <taxon>Eukaryota</taxon>
        <taxon>Metazoa</taxon>
        <taxon>Ecdysozoa</taxon>
        <taxon>Nematoda</taxon>
        <taxon>Enoplea</taxon>
        <taxon>Dorylaimia</taxon>
        <taxon>Mermithida</taxon>
        <taxon>Mermithoidea</taxon>
        <taxon>Mermithidae</taxon>
        <taxon>Romanomermis</taxon>
    </lineage>
</organism>